<evidence type="ECO:0000313" key="8">
    <source>
        <dbReference type="Proteomes" id="UP001652620"/>
    </source>
</evidence>
<dbReference type="InterPro" id="IPR002347">
    <property type="entry name" value="SDR_fam"/>
</dbReference>
<evidence type="ECO:0000256" key="3">
    <source>
        <dbReference type="ARBA" id="ARBA00013190"/>
    </source>
</evidence>
<evidence type="ECO:0000313" key="7">
    <source>
        <dbReference type="EMBL" id="JAC51937.1"/>
    </source>
</evidence>
<reference evidence="9" key="2">
    <citation type="submission" date="2025-04" db="UniProtKB">
        <authorList>
            <consortium name="RefSeq"/>
        </authorList>
    </citation>
    <scope>IDENTIFICATION</scope>
    <source>
        <strain evidence="9">Punador</strain>
    </source>
</reference>
<name>A0A034WC77_BACDO</name>
<evidence type="ECO:0000256" key="6">
    <source>
        <dbReference type="RuleBase" id="RU000363"/>
    </source>
</evidence>
<dbReference type="KEGG" id="bdr:105233084"/>
<dbReference type="RefSeq" id="XP_011213342.1">
    <property type="nucleotide sequence ID" value="XM_011215040.3"/>
</dbReference>
<protein>
    <recommendedName>
        <fullName evidence="3">alcohol dehydrogenase</fullName>
        <ecNumber evidence="3">1.1.1.1</ecNumber>
    </recommendedName>
</protein>
<dbReference type="GeneID" id="105233084"/>
<dbReference type="PRINTS" id="PR00080">
    <property type="entry name" value="SDRFAMILY"/>
</dbReference>
<dbReference type="InterPro" id="IPR020904">
    <property type="entry name" value="Sc_DH/Rdtase_CS"/>
</dbReference>
<gene>
    <name evidence="7" type="primary">ADH</name>
    <name evidence="9" type="synonym">LOC105233084</name>
</gene>
<reference evidence="7" key="1">
    <citation type="journal article" date="2014" name="BMC Genomics">
        <title>Characterizing the developmental transcriptome of the oriental fruit fly, Bactrocera dorsalis (Diptera: Tephritidae) through comparative genomic analysis with Drosophila melanogaster utilizing modENCODE datasets.</title>
        <authorList>
            <person name="Geib S.M."/>
            <person name="Calla B."/>
            <person name="Hall B."/>
            <person name="Hou S."/>
            <person name="Manoukis N.C."/>
        </authorList>
    </citation>
    <scope>NUCLEOTIDE SEQUENCE</scope>
    <source>
        <strain evidence="7">Punador</strain>
    </source>
</reference>
<dbReference type="PANTHER" id="PTHR44229">
    <property type="entry name" value="15-HYDROXYPROSTAGLANDIN DEHYDROGENASE [NAD(+)]"/>
    <property type="match status" value="1"/>
</dbReference>
<evidence type="ECO:0000256" key="1">
    <source>
        <dbReference type="ARBA" id="ARBA00006484"/>
    </source>
</evidence>
<dbReference type="AlphaFoldDB" id="A0A034WC77"/>
<dbReference type="OrthoDB" id="417891at2759"/>
<accession>A0A034WC77</accession>
<keyword evidence="4" id="KW-0560">Oxidoreductase</keyword>
<evidence type="ECO:0000256" key="2">
    <source>
        <dbReference type="ARBA" id="ARBA00011738"/>
    </source>
</evidence>
<dbReference type="PRINTS" id="PR01167">
    <property type="entry name" value="INSADHFAMILY"/>
</dbReference>
<dbReference type="OMA" id="VANIAIM"/>
<dbReference type="PROSITE" id="PS00061">
    <property type="entry name" value="ADH_SHORT"/>
    <property type="match status" value="1"/>
</dbReference>
<keyword evidence="5" id="KW-0520">NAD</keyword>
<dbReference type="GO" id="GO:0004022">
    <property type="term" value="F:alcohol dehydrogenase (NAD+) activity"/>
    <property type="evidence" value="ECO:0007669"/>
    <property type="project" value="UniProtKB-EC"/>
</dbReference>
<dbReference type="PANTHER" id="PTHR44229:SF8">
    <property type="entry name" value="ALCOHOL DEHYDROGENASE-RELATED"/>
    <property type="match status" value="1"/>
</dbReference>
<comment type="subunit">
    <text evidence="2">Homodimer.</text>
</comment>
<dbReference type="PRINTS" id="PR01169">
    <property type="entry name" value="CERATITISADH"/>
</dbReference>
<keyword evidence="8" id="KW-1185">Reference proteome</keyword>
<dbReference type="GO" id="GO:0005737">
    <property type="term" value="C:cytoplasm"/>
    <property type="evidence" value="ECO:0007669"/>
    <property type="project" value="TreeGrafter"/>
</dbReference>
<comment type="similarity">
    <text evidence="1 6">Belongs to the short-chain dehydrogenases/reductases (SDR) family.</text>
</comment>
<dbReference type="EC" id="1.1.1.1" evidence="3"/>
<evidence type="ECO:0000256" key="5">
    <source>
        <dbReference type="ARBA" id="ARBA00023027"/>
    </source>
</evidence>
<dbReference type="InterPro" id="IPR002426">
    <property type="entry name" value="ADH_Ceratitis-type"/>
</dbReference>
<dbReference type="FunFam" id="3.40.50.720:FF:000149">
    <property type="entry name" value="15-hydroxyprostaglandin dehydrogenase [NAD(+)]"/>
    <property type="match status" value="1"/>
</dbReference>
<dbReference type="InterPro" id="IPR036291">
    <property type="entry name" value="NAD(P)-bd_dom_sf"/>
</dbReference>
<dbReference type="EMBL" id="GAKP01007015">
    <property type="protein sequence ID" value="JAC51937.1"/>
    <property type="molecule type" value="Transcribed_RNA"/>
</dbReference>
<organism evidence="7">
    <name type="scientific">Bactrocera dorsalis</name>
    <name type="common">Oriental fruit fly</name>
    <name type="synonym">Dacus dorsalis</name>
    <dbReference type="NCBI Taxonomy" id="27457"/>
    <lineage>
        <taxon>Eukaryota</taxon>
        <taxon>Metazoa</taxon>
        <taxon>Ecdysozoa</taxon>
        <taxon>Arthropoda</taxon>
        <taxon>Hexapoda</taxon>
        <taxon>Insecta</taxon>
        <taxon>Pterygota</taxon>
        <taxon>Neoptera</taxon>
        <taxon>Endopterygota</taxon>
        <taxon>Diptera</taxon>
        <taxon>Brachycera</taxon>
        <taxon>Muscomorpha</taxon>
        <taxon>Tephritoidea</taxon>
        <taxon>Tephritidae</taxon>
        <taxon>Bactrocera</taxon>
        <taxon>Bactrocera</taxon>
    </lineage>
</organism>
<dbReference type="SUPFAM" id="SSF51735">
    <property type="entry name" value="NAD(P)-binding Rossmann-fold domains"/>
    <property type="match status" value="1"/>
</dbReference>
<evidence type="ECO:0000313" key="9">
    <source>
        <dbReference type="RefSeq" id="XP_011213342.1"/>
    </source>
</evidence>
<evidence type="ECO:0000256" key="4">
    <source>
        <dbReference type="ARBA" id="ARBA00023002"/>
    </source>
</evidence>
<sequence length="252" mass="27543">MDLKNKNVIYVGGFGGIGFCCCKSLLEQGVANIAIMDVVEDAEMLETLQAINKAANVFYIKMDLTDVENIEGAFTEAHDTMGRFDIVVNGSGIMNEHEIERTIQINLLGVIYSTFAALRLMDKSKGGNGGLIVNISSVVSLDAYGAYAVYTASKYGVNGFTRALSDPYYYSQTKVGFITICPSTTETQMVSSLRMDALTTFDRMPPLPKTLCNNQSPENCAYNLVTAIKTAKNGSVWILSAGILREYHYPDI</sequence>
<dbReference type="Gene3D" id="3.40.50.720">
    <property type="entry name" value="NAD(P)-binding Rossmann-like Domain"/>
    <property type="match status" value="1"/>
</dbReference>
<dbReference type="Proteomes" id="UP001652620">
    <property type="component" value="Chromosome 5"/>
</dbReference>
<proteinExistence type="inferred from homology"/>
<dbReference type="Pfam" id="PF00106">
    <property type="entry name" value="adh_short"/>
    <property type="match status" value="1"/>
</dbReference>